<comment type="similarity">
    <text evidence="8">Belongs to the class I-like SAM-binding methyltransferase superfamily. C5-methyltransferase family.</text>
</comment>
<evidence type="ECO:0000256" key="1">
    <source>
        <dbReference type="ARBA" id="ARBA00011975"/>
    </source>
</evidence>
<dbReference type="SUPFAM" id="SSF53335">
    <property type="entry name" value="S-adenosyl-L-methionine-dependent methyltransferases"/>
    <property type="match status" value="1"/>
</dbReference>
<dbReference type="InterPro" id="IPR001525">
    <property type="entry name" value="C5_MeTfrase"/>
</dbReference>
<keyword evidence="6" id="KW-0899">Viral immunoevasion</keyword>
<dbReference type="EC" id="2.1.1.37" evidence="1"/>
<dbReference type="PROSITE" id="PS51679">
    <property type="entry name" value="SAM_MT_C5"/>
    <property type="match status" value="1"/>
</dbReference>
<dbReference type="GO" id="GO:0052170">
    <property type="term" value="P:symbiont-mediated suppression of host innate immune response"/>
    <property type="evidence" value="ECO:0007669"/>
    <property type="project" value="UniProtKB-KW"/>
</dbReference>
<dbReference type="PROSITE" id="PS00095">
    <property type="entry name" value="C5_MTASE_2"/>
    <property type="match status" value="1"/>
</dbReference>
<evidence type="ECO:0000256" key="4">
    <source>
        <dbReference type="ARBA" id="ARBA00022679"/>
    </source>
</evidence>
<name>A0A6J5RVI3_9CAUD</name>
<sequence>MKTHLDLFSGIGGFAIAAQACGYTTIGFCEKELYAQQILKERFGAVLADAESAGTSTDNGGIRSRASRTNRGQGTITPHIHPDIFTLNGADYAGVDLLTGGFPCQPFSVAGKRLGKADNRALWPEMLRVIDGAKPAWLIGENVAGIVTMELDNILSDLEAIGYTAWPLVIPACAVDARHRRDRVWIIARRDVEDAASERSGGASGNALHEGREAIQTGGASIPQAARRKNGSAIGDNRAAGEDAADSHKSHCQGDERTERGRTKCAVAGEHSERRLQGTRRAESGVGGMVDGLPAGMDGSGAFCQWPEEDHETPRVTTGMKHRAHRLRGLGNAIVPQVAEEIIRAIATIEE</sequence>
<dbReference type="GO" id="GO:0099018">
    <property type="term" value="P:symbiont-mediated evasion of host restriction-modification system"/>
    <property type="evidence" value="ECO:0007669"/>
    <property type="project" value="UniProtKB-KW"/>
</dbReference>
<organism evidence="11">
    <name type="scientific">uncultured Caudovirales phage</name>
    <dbReference type="NCBI Taxonomy" id="2100421"/>
    <lineage>
        <taxon>Viruses</taxon>
        <taxon>Duplodnaviria</taxon>
        <taxon>Heunggongvirae</taxon>
        <taxon>Uroviricota</taxon>
        <taxon>Caudoviricetes</taxon>
        <taxon>Peduoviridae</taxon>
        <taxon>Maltschvirus</taxon>
        <taxon>Maltschvirus maltsch</taxon>
    </lineage>
</organism>
<dbReference type="GO" id="GO:0032259">
    <property type="term" value="P:methylation"/>
    <property type="evidence" value="ECO:0007669"/>
    <property type="project" value="UniProtKB-KW"/>
</dbReference>
<evidence type="ECO:0000313" key="12">
    <source>
        <dbReference type="EMBL" id="CAB5238526.1"/>
    </source>
</evidence>
<reference evidence="11" key="1">
    <citation type="submission" date="2020-05" db="EMBL/GenBank/DDBJ databases">
        <authorList>
            <person name="Chiriac C."/>
            <person name="Salcher M."/>
            <person name="Ghai R."/>
            <person name="Kavagutti S V."/>
        </authorList>
    </citation>
    <scope>NUCLEOTIDE SEQUENCE</scope>
</reference>
<feature type="active site" evidence="8">
    <location>
        <position position="104"/>
    </location>
</feature>
<evidence type="ECO:0000256" key="2">
    <source>
        <dbReference type="ARBA" id="ARBA00022603"/>
    </source>
</evidence>
<dbReference type="Pfam" id="PF00145">
    <property type="entry name" value="DNA_methylase"/>
    <property type="match status" value="1"/>
</dbReference>
<dbReference type="PROSITE" id="PS00094">
    <property type="entry name" value="C5_MTASE_1"/>
    <property type="match status" value="1"/>
</dbReference>
<dbReference type="EMBL" id="LR798461">
    <property type="protein sequence ID" value="CAB5238526.1"/>
    <property type="molecule type" value="Genomic_DNA"/>
</dbReference>
<dbReference type="PROSITE" id="PS51257">
    <property type="entry name" value="PROKAR_LIPOPROTEIN"/>
    <property type="match status" value="1"/>
</dbReference>
<evidence type="ECO:0000256" key="7">
    <source>
        <dbReference type="ARBA" id="ARBA00033479"/>
    </source>
</evidence>
<dbReference type="InterPro" id="IPR018117">
    <property type="entry name" value="C5_DNA_meth_AS"/>
</dbReference>
<keyword evidence="7" id="KW-1258">Restriction-modification system evasion by virus</keyword>
<dbReference type="GO" id="GO:0003886">
    <property type="term" value="F:DNA (cytosine-5-)-methyltransferase activity"/>
    <property type="evidence" value="ECO:0007669"/>
    <property type="project" value="UniProtKB-EC"/>
</dbReference>
<evidence type="ECO:0000256" key="8">
    <source>
        <dbReference type="PROSITE-ProRule" id="PRU01016"/>
    </source>
</evidence>
<evidence type="ECO:0000256" key="6">
    <source>
        <dbReference type="ARBA" id="ARBA00023280"/>
    </source>
</evidence>
<dbReference type="InterPro" id="IPR050750">
    <property type="entry name" value="C5-MTase"/>
</dbReference>
<feature type="compositionally biased region" description="Basic and acidic residues" evidence="9">
    <location>
        <begin position="239"/>
        <end position="262"/>
    </location>
</feature>
<keyword evidence="4 8" id="KW-0808">Transferase</keyword>
<dbReference type="InterPro" id="IPR031303">
    <property type="entry name" value="C5_meth_CS"/>
</dbReference>
<dbReference type="EMBL" id="LR797289">
    <property type="protein sequence ID" value="CAB4199993.1"/>
    <property type="molecule type" value="Genomic_DNA"/>
</dbReference>
<evidence type="ECO:0000313" key="10">
    <source>
        <dbReference type="EMBL" id="CAB4172142.1"/>
    </source>
</evidence>
<accession>A0A6J5RVI3</accession>
<keyword evidence="3" id="KW-1090">Inhibition of host innate immune response by virus</keyword>
<dbReference type="PRINTS" id="PR00105">
    <property type="entry name" value="C5METTRFRASE"/>
</dbReference>
<keyword evidence="3" id="KW-0945">Host-virus interaction</keyword>
<dbReference type="InterPro" id="IPR029063">
    <property type="entry name" value="SAM-dependent_MTases_sf"/>
</dbReference>
<protein>
    <recommendedName>
        <fullName evidence="1">DNA (cytosine-5-)-methyltransferase</fullName>
        <ecNumber evidence="1">2.1.1.37</ecNumber>
    </recommendedName>
</protein>
<feature type="region of interest" description="Disordered" evidence="9">
    <location>
        <begin position="218"/>
        <end position="264"/>
    </location>
</feature>
<dbReference type="PANTHER" id="PTHR46098">
    <property type="entry name" value="TRNA (CYTOSINE(38)-C(5))-METHYLTRANSFERASE"/>
    <property type="match status" value="1"/>
</dbReference>
<gene>
    <name evidence="11" type="ORF">UFOVP1354_18</name>
    <name evidence="12" type="ORF">UFOVP1547_37</name>
    <name evidence="10" type="ORF">UFOVP930_48</name>
</gene>
<feature type="region of interest" description="Disordered" evidence="9">
    <location>
        <begin position="52"/>
        <end position="73"/>
    </location>
</feature>
<dbReference type="EMBL" id="LR796873">
    <property type="protein sequence ID" value="CAB4172142.1"/>
    <property type="molecule type" value="Genomic_DNA"/>
</dbReference>
<keyword evidence="2 8" id="KW-0489">Methyltransferase</keyword>
<dbReference type="PANTHER" id="PTHR46098:SF1">
    <property type="entry name" value="TRNA (CYTOSINE(38)-C(5))-METHYLTRANSFERASE"/>
    <property type="match status" value="1"/>
</dbReference>
<evidence type="ECO:0000313" key="11">
    <source>
        <dbReference type="EMBL" id="CAB4199993.1"/>
    </source>
</evidence>
<evidence type="ECO:0000256" key="3">
    <source>
        <dbReference type="ARBA" id="ARBA00022632"/>
    </source>
</evidence>
<evidence type="ECO:0000256" key="5">
    <source>
        <dbReference type="ARBA" id="ARBA00022691"/>
    </source>
</evidence>
<proteinExistence type="inferred from homology"/>
<keyword evidence="5 8" id="KW-0949">S-adenosyl-L-methionine</keyword>
<dbReference type="Gene3D" id="3.40.50.150">
    <property type="entry name" value="Vaccinia Virus protein VP39"/>
    <property type="match status" value="1"/>
</dbReference>
<evidence type="ECO:0000256" key="9">
    <source>
        <dbReference type="SAM" id="MobiDB-lite"/>
    </source>
</evidence>